<organism evidence="7 8">
    <name type="scientific">Undibacterium terreum</name>
    <dbReference type="NCBI Taxonomy" id="1224302"/>
    <lineage>
        <taxon>Bacteria</taxon>
        <taxon>Pseudomonadati</taxon>
        <taxon>Pseudomonadota</taxon>
        <taxon>Betaproteobacteria</taxon>
        <taxon>Burkholderiales</taxon>
        <taxon>Oxalobacteraceae</taxon>
        <taxon>Undibacterium</taxon>
    </lineage>
</organism>
<feature type="transmembrane region" description="Helical" evidence="5">
    <location>
        <begin position="165"/>
        <end position="185"/>
    </location>
</feature>
<name>A0A916XD95_9BURK</name>
<keyword evidence="5" id="KW-0472">Membrane</keyword>
<dbReference type="GO" id="GO:0003700">
    <property type="term" value="F:DNA-binding transcription factor activity"/>
    <property type="evidence" value="ECO:0007669"/>
    <property type="project" value="InterPro"/>
</dbReference>
<dbReference type="AlphaFoldDB" id="A0A916XD95"/>
<dbReference type="RefSeq" id="WP_188564644.1">
    <property type="nucleotide sequence ID" value="NZ_BMED01000001.1"/>
</dbReference>
<dbReference type="PANTHER" id="PTHR43280:SF29">
    <property type="entry name" value="ARAC-FAMILY TRANSCRIPTIONAL REGULATOR"/>
    <property type="match status" value="1"/>
</dbReference>
<feature type="transmembrane region" description="Helical" evidence="5">
    <location>
        <begin position="97"/>
        <end position="116"/>
    </location>
</feature>
<evidence type="ECO:0000259" key="6">
    <source>
        <dbReference type="PROSITE" id="PS01124"/>
    </source>
</evidence>
<dbReference type="EMBL" id="BMED01000001">
    <property type="protein sequence ID" value="GGC63250.1"/>
    <property type="molecule type" value="Genomic_DNA"/>
</dbReference>
<dbReference type="SMART" id="SM00342">
    <property type="entry name" value="HTH_ARAC"/>
    <property type="match status" value="1"/>
</dbReference>
<dbReference type="SUPFAM" id="SSF46689">
    <property type="entry name" value="Homeodomain-like"/>
    <property type="match status" value="1"/>
</dbReference>
<proteinExistence type="predicted"/>
<dbReference type="InterPro" id="IPR018060">
    <property type="entry name" value="HTH_AraC"/>
</dbReference>
<dbReference type="PROSITE" id="PS00041">
    <property type="entry name" value="HTH_ARAC_FAMILY_1"/>
    <property type="match status" value="1"/>
</dbReference>
<reference evidence="7" key="1">
    <citation type="journal article" date="2014" name="Int. J. Syst. Evol. Microbiol.">
        <title>Complete genome sequence of Corynebacterium casei LMG S-19264T (=DSM 44701T), isolated from a smear-ripened cheese.</title>
        <authorList>
            <consortium name="US DOE Joint Genome Institute (JGI-PGF)"/>
            <person name="Walter F."/>
            <person name="Albersmeier A."/>
            <person name="Kalinowski J."/>
            <person name="Ruckert C."/>
        </authorList>
    </citation>
    <scope>NUCLEOTIDE SEQUENCE</scope>
    <source>
        <strain evidence="7">CGMCC 1.10998</strain>
    </source>
</reference>
<dbReference type="Pfam" id="PF12833">
    <property type="entry name" value="HTH_18"/>
    <property type="match status" value="1"/>
</dbReference>
<reference evidence="7" key="2">
    <citation type="submission" date="2020-09" db="EMBL/GenBank/DDBJ databases">
        <authorList>
            <person name="Sun Q."/>
            <person name="Zhou Y."/>
        </authorList>
    </citation>
    <scope>NUCLEOTIDE SEQUENCE</scope>
    <source>
        <strain evidence="7">CGMCC 1.10998</strain>
    </source>
</reference>
<evidence type="ECO:0000256" key="1">
    <source>
        <dbReference type="ARBA" id="ARBA00023015"/>
    </source>
</evidence>
<feature type="transmembrane region" description="Helical" evidence="5">
    <location>
        <begin position="66"/>
        <end position="85"/>
    </location>
</feature>
<dbReference type="Gene3D" id="1.10.10.60">
    <property type="entry name" value="Homeodomain-like"/>
    <property type="match status" value="1"/>
</dbReference>
<dbReference type="InterPro" id="IPR018062">
    <property type="entry name" value="HTH_AraC-typ_CS"/>
</dbReference>
<dbReference type="GO" id="GO:0043565">
    <property type="term" value="F:sequence-specific DNA binding"/>
    <property type="evidence" value="ECO:0007669"/>
    <property type="project" value="InterPro"/>
</dbReference>
<gene>
    <name evidence="7" type="ORF">GCM10011396_07770</name>
</gene>
<feature type="transmembrane region" description="Helical" evidence="5">
    <location>
        <begin position="122"/>
        <end position="145"/>
    </location>
</feature>
<comment type="caution">
    <text evidence="7">The sequence shown here is derived from an EMBL/GenBank/DDBJ whole genome shotgun (WGS) entry which is preliminary data.</text>
</comment>
<evidence type="ECO:0000256" key="5">
    <source>
        <dbReference type="SAM" id="Phobius"/>
    </source>
</evidence>
<feature type="transmembrane region" description="Helical" evidence="5">
    <location>
        <begin position="41"/>
        <end position="60"/>
    </location>
</feature>
<evidence type="ECO:0000313" key="8">
    <source>
        <dbReference type="Proteomes" id="UP000637423"/>
    </source>
</evidence>
<keyword evidence="5" id="KW-0812">Transmembrane</keyword>
<keyword evidence="2" id="KW-0238">DNA-binding</keyword>
<keyword evidence="1" id="KW-0805">Transcription regulation</keyword>
<accession>A0A916XD95</accession>
<keyword evidence="5" id="KW-1133">Transmembrane helix</keyword>
<feature type="compositionally biased region" description="Polar residues" evidence="4">
    <location>
        <begin position="240"/>
        <end position="249"/>
    </location>
</feature>
<protein>
    <submittedName>
        <fullName evidence="7">Transcriptional regulator</fullName>
    </submittedName>
</protein>
<sequence length="385" mass="41427">MLPDIQLVVNLMLRGGTMLVLGLVTALLWRSHSRSIAGRMGAAFAIGVCAFVLNTIPGFARNPAWWHAPVIALDAGNMLVFWLFTRALMEDAFVLRRWHAAAWGLMTLAGLLTCFAQEPPGLALAILVGKGLTISTIVLALLSALQALSSWREDLVEGRRRVRMLIVISAAGYSVVMAASALLSGGGPMSVFSSAANAAGLATVSVLIAWQLLRVTGEELFIVPQQVEPDAASPADTESPDLTPSAETNEVSDEAPDPVLVSRLQHLMAAEYLYREENLSIAALALRMDLPEYKLRRLINQGLGYRNFNAFLNTYRVEDASRALADADQAEIPVLTIAMDAGFQSLGPFNRAFKAITGLTPTEFRRLHGACDISTVNAANIGIAE</sequence>
<dbReference type="PROSITE" id="PS01124">
    <property type="entry name" value="HTH_ARAC_FAMILY_2"/>
    <property type="match status" value="1"/>
</dbReference>
<feature type="transmembrane region" description="Helical" evidence="5">
    <location>
        <begin position="12"/>
        <end position="29"/>
    </location>
</feature>
<dbReference type="PANTHER" id="PTHR43280">
    <property type="entry name" value="ARAC-FAMILY TRANSCRIPTIONAL REGULATOR"/>
    <property type="match status" value="1"/>
</dbReference>
<feature type="region of interest" description="Disordered" evidence="4">
    <location>
        <begin position="230"/>
        <end position="255"/>
    </location>
</feature>
<feature type="domain" description="HTH araC/xylS-type" evidence="6">
    <location>
        <begin position="262"/>
        <end position="367"/>
    </location>
</feature>
<evidence type="ECO:0000256" key="4">
    <source>
        <dbReference type="SAM" id="MobiDB-lite"/>
    </source>
</evidence>
<dbReference type="Proteomes" id="UP000637423">
    <property type="component" value="Unassembled WGS sequence"/>
</dbReference>
<feature type="transmembrane region" description="Helical" evidence="5">
    <location>
        <begin position="191"/>
        <end position="213"/>
    </location>
</feature>
<keyword evidence="3" id="KW-0804">Transcription</keyword>
<dbReference type="InterPro" id="IPR009057">
    <property type="entry name" value="Homeodomain-like_sf"/>
</dbReference>
<evidence type="ECO:0000313" key="7">
    <source>
        <dbReference type="EMBL" id="GGC63250.1"/>
    </source>
</evidence>
<keyword evidence="8" id="KW-1185">Reference proteome</keyword>
<evidence type="ECO:0000256" key="2">
    <source>
        <dbReference type="ARBA" id="ARBA00023125"/>
    </source>
</evidence>
<evidence type="ECO:0000256" key="3">
    <source>
        <dbReference type="ARBA" id="ARBA00023163"/>
    </source>
</evidence>